<dbReference type="RefSeq" id="XP_013236967.1">
    <property type="nucleotide sequence ID" value="XM_013381513.1"/>
</dbReference>
<keyword evidence="2" id="KW-1185">Reference proteome</keyword>
<dbReference type="VEuPathDB" id="MicrosporidiaDB:DI09_67p40"/>
<sequence>MSISSLHRRSLGRFSSKALFQISLIIQRSPIIQIEKTAFEKAYQKYFYEVEKELSRGPFKLSLGLLSEADSKTASTLQSNEPGQLSLEDADNAATSLIEQANSLPITDPNRNPSEKLFLVIKRPLFEFWEFPTIEYVDGSFETPLHKTLFSGAEPNFYVPGNAPFDFQQTANKVFRIPLFRRSTFELKLCCHFLP</sequence>
<dbReference type="Proteomes" id="UP000029725">
    <property type="component" value="Unassembled WGS sequence"/>
</dbReference>
<dbReference type="HOGENOM" id="CLU_1396660_0_0_1"/>
<reference evidence="1 2" key="1">
    <citation type="submission" date="2014-04" db="EMBL/GenBank/DDBJ databases">
        <title>A new species of microsporidia sheds light on the evolution of extreme parasitism.</title>
        <authorList>
            <person name="Haag K.L."/>
            <person name="James T.Y."/>
            <person name="Larsson R."/>
            <person name="Schaer T.M."/>
            <person name="Refardt D."/>
            <person name="Pombert J.-F."/>
            <person name="Ebert D."/>
        </authorList>
    </citation>
    <scope>NUCLEOTIDE SEQUENCE [LARGE SCALE GENOMIC DNA]</scope>
    <source>
        <strain evidence="1 2">UGP3</strain>
        <tissue evidence="1">Spores</tissue>
    </source>
</reference>
<evidence type="ECO:0000313" key="2">
    <source>
        <dbReference type="Proteomes" id="UP000029725"/>
    </source>
</evidence>
<comment type="caution">
    <text evidence="1">The sequence shown here is derived from an EMBL/GenBank/DDBJ whole genome shotgun (WGS) entry which is preliminary data.</text>
</comment>
<dbReference type="GeneID" id="25260596"/>
<evidence type="ECO:0000313" key="1">
    <source>
        <dbReference type="EMBL" id="KGG50516.1"/>
    </source>
</evidence>
<gene>
    <name evidence="1" type="ORF">DI09_67p40</name>
</gene>
<proteinExistence type="predicted"/>
<accession>A0A098VS11</accession>
<protein>
    <submittedName>
        <fullName evidence="1">Uncharacterized protein</fullName>
    </submittedName>
</protein>
<organism evidence="1 2">
    <name type="scientific">Mitosporidium daphniae</name>
    <dbReference type="NCBI Taxonomy" id="1485682"/>
    <lineage>
        <taxon>Eukaryota</taxon>
        <taxon>Fungi</taxon>
        <taxon>Fungi incertae sedis</taxon>
        <taxon>Microsporidia</taxon>
        <taxon>Mitosporidium</taxon>
    </lineage>
</organism>
<name>A0A098VS11_9MICR</name>
<dbReference type="EMBL" id="JMKJ01000576">
    <property type="protein sequence ID" value="KGG50516.1"/>
    <property type="molecule type" value="Genomic_DNA"/>
</dbReference>
<dbReference type="AlphaFoldDB" id="A0A098VS11"/>